<evidence type="ECO:0000259" key="4">
    <source>
        <dbReference type="Pfam" id="PF01826"/>
    </source>
</evidence>
<name>A0AAW1HUJ4_POPJA</name>
<dbReference type="Proteomes" id="UP001458880">
    <property type="component" value="Unassembled WGS sequence"/>
</dbReference>
<gene>
    <name evidence="5" type="ORF">QE152_g39185</name>
</gene>
<feature type="signal peptide" evidence="3">
    <location>
        <begin position="1"/>
        <end position="17"/>
    </location>
</feature>
<feature type="domain" description="TIL" evidence="4">
    <location>
        <begin position="87"/>
        <end position="129"/>
    </location>
</feature>
<keyword evidence="6" id="KW-1185">Reference proteome</keyword>
<dbReference type="PANTHER" id="PTHR23259">
    <property type="entry name" value="RIDDLE"/>
    <property type="match status" value="1"/>
</dbReference>
<evidence type="ECO:0000256" key="3">
    <source>
        <dbReference type="SAM" id="SignalP"/>
    </source>
</evidence>
<dbReference type="SUPFAM" id="SSF57567">
    <property type="entry name" value="Serine protease inhibitors"/>
    <property type="match status" value="2"/>
</dbReference>
<dbReference type="InterPro" id="IPR051368">
    <property type="entry name" value="SerProtInhib-TIL_Domain"/>
</dbReference>
<dbReference type="InterPro" id="IPR036084">
    <property type="entry name" value="Ser_inhib-like_sf"/>
</dbReference>
<dbReference type="CDD" id="cd19941">
    <property type="entry name" value="TIL"/>
    <property type="match status" value="2"/>
</dbReference>
<accession>A0AAW1HUJ4</accession>
<dbReference type="Gene3D" id="2.10.25.10">
    <property type="entry name" value="Laminin"/>
    <property type="match status" value="2"/>
</dbReference>
<dbReference type="GO" id="GO:0030414">
    <property type="term" value="F:peptidase inhibitor activity"/>
    <property type="evidence" value="ECO:0007669"/>
    <property type="project" value="UniProtKB-KW"/>
</dbReference>
<comment type="caution">
    <text evidence="5">The sequence shown here is derived from an EMBL/GenBank/DDBJ whole genome shotgun (WGS) entry which is preliminary data.</text>
</comment>
<evidence type="ECO:0000313" key="6">
    <source>
        <dbReference type="Proteomes" id="UP001458880"/>
    </source>
</evidence>
<dbReference type="InterPro" id="IPR002919">
    <property type="entry name" value="TIL_dom"/>
</dbReference>
<keyword evidence="3" id="KW-0732">Signal</keyword>
<keyword evidence="2" id="KW-1015">Disulfide bond</keyword>
<dbReference type="PANTHER" id="PTHR23259:SF70">
    <property type="entry name" value="ACCESSORY GLAND PROTEIN ACP62F-RELATED"/>
    <property type="match status" value="1"/>
</dbReference>
<feature type="chain" id="PRO_5043844727" evidence="3">
    <location>
        <begin position="18"/>
        <end position="221"/>
    </location>
</feature>
<sequence>MKFYISVLFLKVAAVLAYSIADERLICPENQEWSNCVCGPTCNNSISLICPLEHCQEGCACKPEFVRDMESGGCILPQHCPNRKCRGPHEIYKECGTACPLICGEPIKPCHKNCVQGCFCQDGFVRARKGGGEPIKPCHKNCVQGCFCQDGFVRARKGEIDLSSSEDEEEEEVDVVDILDNLQREEMEEDVASIDIDVVADDNSDMWRKYLERKWRKMLLV</sequence>
<dbReference type="Pfam" id="PF01826">
    <property type="entry name" value="TIL"/>
    <property type="match status" value="2"/>
</dbReference>
<proteinExistence type="predicted"/>
<reference evidence="5 6" key="1">
    <citation type="journal article" date="2024" name="BMC Genomics">
        <title>De novo assembly and annotation of Popillia japonica's genome with initial clues to its potential as an invasive pest.</title>
        <authorList>
            <person name="Cucini C."/>
            <person name="Boschi S."/>
            <person name="Funari R."/>
            <person name="Cardaioli E."/>
            <person name="Iannotti N."/>
            <person name="Marturano G."/>
            <person name="Paoli F."/>
            <person name="Bruttini M."/>
            <person name="Carapelli A."/>
            <person name="Frati F."/>
            <person name="Nardi F."/>
        </authorList>
    </citation>
    <scope>NUCLEOTIDE SEQUENCE [LARGE SCALE GENOMIC DNA]</scope>
    <source>
        <strain evidence="5">DMR45628</strain>
    </source>
</reference>
<feature type="domain" description="TIL" evidence="4">
    <location>
        <begin position="27"/>
        <end position="80"/>
    </location>
</feature>
<organism evidence="5 6">
    <name type="scientific">Popillia japonica</name>
    <name type="common">Japanese beetle</name>
    <dbReference type="NCBI Taxonomy" id="7064"/>
    <lineage>
        <taxon>Eukaryota</taxon>
        <taxon>Metazoa</taxon>
        <taxon>Ecdysozoa</taxon>
        <taxon>Arthropoda</taxon>
        <taxon>Hexapoda</taxon>
        <taxon>Insecta</taxon>
        <taxon>Pterygota</taxon>
        <taxon>Neoptera</taxon>
        <taxon>Endopterygota</taxon>
        <taxon>Coleoptera</taxon>
        <taxon>Polyphaga</taxon>
        <taxon>Scarabaeiformia</taxon>
        <taxon>Scarabaeidae</taxon>
        <taxon>Rutelinae</taxon>
        <taxon>Popillia</taxon>
    </lineage>
</organism>
<protein>
    <submittedName>
        <fullName evidence="5">Trypsin Inhibitor like cysteine rich domain</fullName>
    </submittedName>
</protein>
<evidence type="ECO:0000313" key="5">
    <source>
        <dbReference type="EMBL" id="KAK9680320.1"/>
    </source>
</evidence>
<keyword evidence="1" id="KW-0646">Protease inhibitor</keyword>
<dbReference type="AlphaFoldDB" id="A0AAW1HUJ4"/>
<evidence type="ECO:0000256" key="2">
    <source>
        <dbReference type="ARBA" id="ARBA00023157"/>
    </source>
</evidence>
<dbReference type="EMBL" id="JASPKY010000912">
    <property type="protein sequence ID" value="KAK9680320.1"/>
    <property type="molecule type" value="Genomic_DNA"/>
</dbReference>
<evidence type="ECO:0000256" key="1">
    <source>
        <dbReference type="ARBA" id="ARBA00022690"/>
    </source>
</evidence>